<dbReference type="OrthoDB" id="1704597at2"/>
<keyword evidence="6" id="KW-0233">DNA recombination</keyword>
<feature type="domain" description="Transposase putative helix-turn-helix" evidence="10">
    <location>
        <begin position="1"/>
        <end position="46"/>
    </location>
</feature>
<dbReference type="InterPro" id="IPR001959">
    <property type="entry name" value="Transposase"/>
</dbReference>
<protein>
    <submittedName>
        <fullName evidence="11">Transposase</fullName>
    </submittedName>
</protein>
<dbReference type="Pfam" id="PF01385">
    <property type="entry name" value="OrfB_IS605"/>
    <property type="match status" value="1"/>
</dbReference>
<sequence length="378" mass="44580">MIKGLNIRLYPTREQEILMYKHIGSMRFVWNWALNKQIKHYKETNKKLSIVDLGKELTKLKQLKEYTWLYEVSNATLKESIRDLDKAYQRFFKGSGFPKFKSKKKSEPRFYSRYEKIKFTRDVVNLEKIGKVRYRADYNIDLTQIAKFSNPRVKFNGRCWVLTLGIEIEPQKANLNDFSLGIDLDISQLAITNIDELGIKNINKTHRVKKLNKKLKRLQRQCSRKYEMNKEGSRYQKTRNIVKLEKKIKRLHNKLKNIRLNHIYQATNKMVKTKPSRVVMENLNVSGMMKNRHLSKAIAEQGLCTFISQMKYKCKKDGIKFIQAPRFYPSSKTCSKCGTIKKDLKLSDRTYKCECGFICDRDKNASYNLANYGLEKSS</sequence>
<dbReference type="STRING" id="1128398.Curi_c18510"/>
<keyword evidence="3" id="KW-0479">Metal-binding</keyword>
<evidence type="ECO:0000259" key="9">
    <source>
        <dbReference type="Pfam" id="PF07282"/>
    </source>
</evidence>
<keyword evidence="12" id="KW-1185">Reference proteome</keyword>
<evidence type="ECO:0000313" key="11">
    <source>
        <dbReference type="EMBL" id="AFS78857.1"/>
    </source>
</evidence>
<dbReference type="NCBIfam" id="NF040570">
    <property type="entry name" value="guided_TnpB"/>
    <property type="match status" value="1"/>
</dbReference>
<dbReference type="GO" id="GO:0006310">
    <property type="term" value="P:DNA recombination"/>
    <property type="evidence" value="ECO:0007669"/>
    <property type="project" value="UniProtKB-KW"/>
</dbReference>
<feature type="domain" description="Cas12f1-like TNB" evidence="9">
    <location>
        <begin position="305"/>
        <end position="369"/>
    </location>
</feature>
<keyword evidence="7" id="KW-0175">Coiled coil</keyword>
<dbReference type="HOGENOM" id="CLU_032903_0_2_9"/>
<dbReference type="Proteomes" id="UP000006094">
    <property type="component" value="Chromosome"/>
</dbReference>
<dbReference type="InterPro" id="IPR021027">
    <property type="entry name" value="Transposase_put_HTH"/>
</dbReference>
<dbReference type="eggNOG" id="COG0675">
    <property type="taxonomic scope" value="Bacteria"/>
</dbReference>
<keyword evidence="5" id="KW-0238">DNA-binding</keyword>
<name>K0B1A9_GOTA9</name>
<keyword evidence="4" id="KW-0862">Zinc</keyword>
<dbReference type="AlphaFoldDB" id="K0B1A9"/>
<evidence type="ECO:0000256" key="4">
    <source>
        <dbReference type="ARBA" id="ARBA00022833"/>
    </source>
</evidence>
<evidence type="ECO:0000256" key="2">
    <source>
        <dbReference type="ARBA" id="ARBA00022578"/>
    </source>
</evidence>
<reference evidence="11 12" key="1">
    <citation type="journal article" date="2012" name="PLoS ONE">
        <title>The purine-utilizing bacterium Clostridium acidurici 9a: a genome-guided metabolic reconsideration.</title>
        <authorList>
            <person name="Hartwich K."/>
            <person name="Poehlein A."/>
            <person name="Daniel R."/>
        </authorList>
    </citation>
    <scope>NUCLEOTIDE SEQUENCE [LARGE SCALE GENOMIC DNA]</scope>
    <source>
        <strain evidence="12">ATCC 7906 / DSM 604 / BCRC 14475 / CIP 104303 / KCTC 5404 / NCIMB 10678 / 9a</strain>
    </source>
</reference>
<dbReference type="EMBL" id="CP003326">
    <property type="protein sequence ID" value="AFS78857.1"/>
    <property type="molecule type" value="Genomic_DNA"/>
</dbReference>
<gene>
    <name evidence="11" type="ordered locus">Curi_c18510</name>
</gene>
<proteinExistence type="inferred from homology"/>
<evidence type="ECO:0000313" key="12">
    <source>
        <dbReference type="Proteomes" id="UP000006094"/>
    </source>
</evidence>
<dbReference type="Pfam" id="PF07282">
    <property type="entry name" value="Cas12f1-like_TNB"/>
    <property type="match status" value="1"/>
</dbReference>
<dbReference type="Pfam" id="PF12323">
    <property type="entry name" value="HTH_OrfB_IS605"/>
    <property type="match status" value="1"/>
</dbReference>
<dbReference type="GO" id="GO:0003677">
    <property type="term" value="F:DNA binding"/>
    <property type="evidence" value="ECO:0007669"/>
    <property type="project" value="UniProtKB-KW"/>
</dbReference>
<evidence type="ECO:0000259" key="10">
    <source>
        <dbReference type="Pfam" id="PF12323"/>
    </source>
</evidence>
<dbReference type="RefSeq" id="WP_014967993.1">
    <property type="nucleotide sequence ID" value="NC_018664.1"/>
</dbReference>
<feature type="domain" description="Probable transposase IS891/IS1136/IS1341" evidence="8">
    <location>
        <begin position="172"/>
        <end position="292"/>
    </location>
</feature>
<accession>K0B1A9</accession>
<keyword evidence="2" id="KW-0815">Transposition</keyword>
<evidence type="ECO:0000256" key="3">
    <source>
        <dbReference type="ARBA" id="ARBA00022723"/>
    </source>
</evidence>
<dbReference type="GO" id="GO:0046872">
    <property type="term" value="F:metal ion binding"/>
    <property type="evidence" value="ECO:0007669"/>
    <property type="project" value="UniProtKB-KW"/>
</dbReference>
<feature type="coiled-coil region" evidence="7">
    <location>
        <begin position="201"/>
        <end position="261"/>
    </location>
</feature>
<organism evidence="11 12">
    <name type="scientific">Gottschalkia acidurici (strain ATCC 7906 / DSM 604 / BCRC 14475 / CIP 104303 / KCTC 5404 / NCIMB 10678 / 9a)</name>
    <name type="common">Clostridium acidurici</name>
    <dbReference type="NCBI Taxonomy" id="1128398"/>
    <lineage>
        <taxon>Bacteria</taxon>
        <taxon>Bacillati</taxon>
        <taxon>Bacillota</taxon>
        <taxon>Tissierellia</taxon>
        <taxon>Tissierellales</taxon>
        <taxon>Gottschalkiaceae</taxon>
        <taxon>Gottschalkia</taxon>
    </lineage>
</organism>
<dbReference type="GO" id="GO:0032196">
    <property type="term" value="P:transposition"/>
    <property type="evidence" value="ECO:0007669"/>
    <property type="project" value="UniProtKB-KW"/>
</dbReference>
<dbReference type="KEGG" id="cad:Curi_c18510"/>
<evidence type="ECO:0000259" key="8">
    <source>
        <dbReference type="Pfam" id="PF01385"/>
    </source>
</evidence>
<dbReference type="PATRIC" id="fig|1128398.3.peg.1903"/>
<evidence type="ECO:0000256" key="7">
    <source>
        <dbReference type="SAM" id="Coils"/>
    </source>
</evidence>
<evidence type="ECO:0000256" key="6">
    <source>
        <dbReference type="ARBA" id="ARBA00023172"/>
    </source>
</evidence>
<dbReference type="InterPro" id="IPR010095">
    <property type="entry name" value="Cas12f1-like_TNB"/>
</dbReference>
<evidence type="ECO:0000256" key="1">
    <source>
        <dbReference type="ARBA" id="ARBA00008761"/>
    </source>
</evidence>
<evidence type="ECO:0000256" key="5">
    <source>
        <dbReference type="ARBA" id="ARBA00023125"/>
    </source>
</evidence>
<comment type="similarity">
    <text evidence="1">In the C-terminal section; belongs to the transposase 35 family.</text>
</comment>